<evidence type="ECO:0000313" key="2">
    <source>
        <dbReference type="EMBL" id="KAH6832372.1"/>
    </source>
</evidence>
<dbReference type="Proteomes" id="UP001190926">
    <property type="component" value="Unassembled WGS sequence"/>
</dbReference>
<name>A0AAD4JEQ8_PERFH</name>
<feature type="compositionally biased region" description="Basic and acidic residues" evidence="1">
    <location>
        <begin position="26"/>
        <end position="40"/>
    </location>
</feature>
<dbReference type="AlphaFoldDB" id="A0AAD4JEQ8"/>
<dbReference type="PANTHER" id="PTHR14303:SF0">
    <property type="entry name" value="DNA POLYMERASE DELTA SUBUNIT 4"/>
    <property type="match status" value="1"/>
</dbReference>
<dbReference type="InterPro" id="IPR007218">
    <property type="entry name" value="DNA_pol_delta_4"/>
</dbReference>
<comment type="caution">
    <text evidence="2">The sequence shown here is derived from an EMBL/GenBank/DDBJ whole genome shotgun (WGS) entry which is preliminary data.</text>
</comment>
<reference evidence="2 3" key="1">
    <citation type="journal article" date="2021" name="Nat. Commun.">
        <title>Incipient diploidization of the medicinal plant Perilla within 10,000 years.</title>
        <authorList>
            <person name="Zhang Y."/>
            <person name="Shen Q."/>
            <person name="Leng L."/>
            <person name="Zhang D."/>
            <person name="Chen S."/>
            <person name="Shi Y."/>
            <person name="Ning Z."/>
            <person name="Chen S."/>
        </authorList>
    </citation>
    <scope>NUCLEOTIDE SEQUENCE [LARGE SCALE GENOMIC DNA]</scope>
    <source>
        <strain evidence="3">cv. PC099</strain>
    </source>
</reference>
<sequence length="119" mass="13322">MASAGVKGFFREKKKNKISGAISKPDAAKKKTKHSSDHLHPSPHVSHASLDLQDVHDYDDKEKVLRQFDLNMGYGPCLGMSRLERWERANKLGLNPPAEVGTLLRTEKVNSVCLWDGRV</sequence>
<dbReference type="GO" id="GO:0000731">
    <property type="term" value="P:DNA synthesis involved in DNA repair"/>
    <property type="evidence" value="ECO:0007669"/>
    <property type="project" value="InterPro"/>
</dbReference>
<accession>A0AAD4JEQ8</accession>
<dbReference type="Pfam" id="PF04081">
    <property type="entry name" value="DNA_pol_delta_4"/>
    <property type="match status" value="1"/>
</dbReference>
<evidence type="ECO:0000313" key="3">
    <source>
        <dbReference type="Proteomes" id="UP001190926"/>
    </source>
</evidence>
<dbReference type="GO" id="GO:0003887">
    <property type="term" value="F:DNA-directed DNA polymerase activity"/>
    <property type="evidence" value="ECO:0007669"/>
    <property type="project" value="TreeGrafter"/>
</dbReference>
<gene>
    <name evidence="2" type="ORF">C2S53_007232</name>
</gene>
<feature type="region of interest" description="Disordered" evidence="1">
    <location>
        <begin position="15"/>
        <end position="50"/>
    </location>
</feature>
<protein>
    <submittedName>
        <fullName evidence="2">Polymerase delta 4</fullName>
    </submittedName>
</protein>
<organism evidence="2 3">
    <name type="scientific">Perilla frutescens var. hirtella</name>
    <name type="common">Perilla citriodora</name>
    <name type="synonym">Perilla setoyensis</name>
    <dbReference type="NCBI Taxonomy" id="608512"/>
    <lineage>
        <taxon>Eukaryota</taxon>
        <taxon>Viridiplantae</taxon>
        <taxon>Streptophyta</taxon>
        <taxon>Embryophyta</taxon>
        <taxon>Tracheophyta</taxon>
        <taxon>Spermatophyta</taxon>
        <taxon>Magnoliopsida</taxon>
        <taxon>eudicotyledons</taxon>
        <taxon>Gunneridae</taxon>
        <taxon>Pentapetalae</taxon>
        <taxon>asterids</taxon>
        <taxon>lamiids</taxon>
        <taxon>Lamiales</taxon>
        <taxon>Lamiaceae</taxon>
        <taxon>Nepetoideae</taxon>
        <taxon>Elsholtzieae</taxon>
        <taxon>Perilla</taxon>
    </lineage>
</organism>
<evidence type="ECO:0000256" key="1">
    <source>
        <dbReference type="SAM" id="MobiDB-lite"/>
    </source>
</evidence>
<keyword evidence="3" id="KW-1185">Reference proteome</keyword>
<dbReference type="GO" id="GO:0006261">
    <property type="term" value="P:DNA-templated DNA replication"/>
    <property type="evidence" value="ECO:0007669"/>
    <property type="project" value="TreeGrafter"/>
</dbReference>
<dbReference type="GO" id="GO:0043625">
    <property type="term" value="C:delta DNA polymerase complex"/>
    <property type="evidence" value="ECO:0007669"/>
    <property type="project" value="TreeGrafter"/>
</dbReference>
<proteinExistence type="predicted"/>
<dbReference type="EMBL" id="SDAM02000071">
    <property type="protein sequence ID" value="KAH6832372.1"/>
    <property type="molecule type" value="Genomic_DNA"/>
</dbReference>
<dbReference type="PANTHER" id="PTHR14303">
    <property type="entry name" value="DNA POLYMERASE DELTA SUBUNIT 4"/>
    <property type="match status" value="1"/>
</dbReference>